<accession>X1SG80</accession>
<dbReference type="EMBL" id="BARW01013278">
    <property type="protein sequence ID" value="GAI78156.1"/>
    <property type="molecule type" value="Genomic_DNA"/>
</dbReference>
<reference evidence="1" key="1">
    <citation type="journal article" date="2014" name="Front. Microbiol.">
        <title>High frequency of phylogenetically diverse reductive dehalogenase-homologous genes in deep subseafloor sedimentary metagenomes.</title>
        <authorList>
            <person name="Kawai M."/>
            <person name="Futagami T."/>
            <person name="Toyoda A."/>
            <person name="Takaki Y."/>
            <person name="Nishi S."/>
            <person name="Hori S."/>
            <person name="Arai W."/>
            <person name="Tsubouchi T."/>
            <person name="Morono Y."/>
            <person name="Uchiyama I."/>
            <person name="Ito T."/>
            <person name="Fujiyama A."/>
            <person name="Inagaki F."/>
            <person name="Takami H."/>
        </authorList>
    </citation>
    <scope>NUCLEOTIDE SEQUENCE</scope>
    <source>
        <strain evidence="1">Expedition CK06-06</strain>
    </source>
</reference>
<protein>
    <submittedName>
        <fullName evidence="1">Uncharacterized protein</fullName>
    </submittedName>
</protein>
<gene>
    <name evidence="1" type="ORF">S12H4_24453</name>
</gene>
<proteinExistence type="predicted"/>
<feature type="non-terminal residue" evidence="1">
    <location>
        <position position="131"/>
    </location>
</feature>
<name>X1SG80_9ZZZZ</name>
<organism evidence="1">
    <name type="scientific">marine sediment metagenome</name>
    <dbReference type="NCBI Taxonomy" id="412755"/>
    <lineage>
        <taxon>unclassified sequences</taxon>
        <taxon>metagenomes</taxon>
        <taxon>ecological metagenomes</taxon>
    </lineage>
</organism>
<comment type="caution">
    <text evidence="1">The sequence shown here is derived from an EMBL/GenBank/DDBJ whole genome shotgun (WGS) entry which is preliminary data.</text>
</comment>
<sequence length="131" mass="14609">MQWLIKIIKEWVIAQGYTTLAEVLATIQGTRFSIYRAGETQTVPSGVWTKVLLNSTHFDTKDEWDAANSRWIASEAGYYQANWGAGFRPGIPDGFFMLASIRINGSRHTNTQSHSSGHNYLAAHAATLHLL</sequence>
<evidence type="ECO:0000313" key="1">
    <source>
        <dbReference type="EMBL" id="GAI78156.1"/>
    </source>
</evidence>
<dbReference type="AlphaFoldDB" id="X1SG80"/>